<organism evidence="2 3">
    <name type="scientific">Amycolatopsis sacchari</name>
    <dbReference type="NCBI Taxonomy" id="115433"/>
    <lineage>
        <taxon>Bacteria</taxon>
        <taxon>Bacillati</taxon>
        <taxon>Actinomycetota</taxon>
        <taxon>Actinomycetes</taxon>
        <taxon>Pseudonocardiales</taxon>
        <taxon>Pseudonocardiaceae</taxon>
        <taxon>Amycolatopsis</taxon>
    </lineage>
</organism>
<sequence>MNRRIALAVAAALSVPLAFAAPAQAVPGGVSWQADLSTVDGDDARVTFAGGALRATGAEAGYLVLPPRKLDRRVNRVVAEARGSGGFEVDVRGRLDGHDWTEWIPASGGAAVLPAEVTTVQVRVEVADQRSAVTGVRLTADEVARILVTAAATPLTYRVFATREGLTGNQTANGHVITGRDHFVALPSGRSLSPKGTGDYTVRVCKTDNSRCEYAPVWDKGPWNTQDDYWNADRQMWTDLPQGEPEAQAAYQDGYNGGKDQYGRKVANPAGIDLADGTFWDGLQMPDNGWVDVTYLWTGTGPTGKVKTAGGPMNVRSAPSTTASVKGLAANYAKVTIECYVEGDAVTGTYGTSAIWDRIGPGQYVSDAYVYTGSDQPVAPHC</sequence>
<dbReference type="AlphaFoldDB" id="A0A1I3PPS0"/>
<accession>A0A1I3PPS0</accession>
<dbReference type="STRING" id="115433.SAMN05421835_1042"/>
<evidence type="ECO:0008006" key="4">
    <source>
        <dbReference type="Google" id="ProtNLM"/>
    </source>
</evidence>
<keyword evidence="3" id="KW-1185">Reference proteome</keyword>
<evidence type="ECO:0000313" key="2">
    <source>
        <dbReference type="EMBL" id="SFJ23784.1"/>
    </source>
</evidence>
<reference evidence="2 3" key="1">
    <citation type="submission" date="2016-10" db="EMBL/GenBank/DDBJ databases">
        <authorList>
            <person name="de Groot N.N."/>
        </authorList>
    </citation>
    <scope>NUCLEOTIDE SEQUENCE [LARGE SCALE GENOMIC DNA]</scope>
    <source>
        <strain evidence="2 3">DSM 44468</strain>
    </source>
</reference>
<feature type="signal peptide" evidence="1">
    <location>
        <begin position="1"/>
        <end position="20"/>
    </location>
</feature>
<dbReference type="Proteomes" id="UP000199025">
    <property type="component" value="Unassembled WGS sequence"/>
</dbReference>
<gene>
    <name evidence="2" type="ORF">SAMN05421835_1042</name>
</gene>
<dbReference type="RefSeq" id="WP_091505227.1">
    <property type="nucleotide sequence ID" value="NZ_FORP01000004.1"/>
</dbReference>
<dbReference type="OrthoDB" id="3734014at2"/>
<dbReference type="EMBL" id="FORP01000004">
    <property type="protein sequence ID" value="SFJ23784.1"/>
    <property type="molecule type" value="Genomic_DNA"/>
</dbReference>
<protein>
    <recommendedName>
        <fullName evidence="4">Secreted protein</fullName>
    </recommendedName>
</protein>
<evidence type="ECO:0000256" key="1">
    <source>
        <dbReference type="SAM" id="SignalP"/>
    </source>
</evidence>
<feature type="chain" id="PRO_5038704540" description="Secreted protein" evidence="1">
    <location>
        <begin position="21"/>
        <end position="382"/>
    </location>
</feature>
<proteinExistence type="predicted"/>
<evidence type="ECO:0000313" key="3">
    <source>
        <dbReference type="Proteomes" id="UP000199025"/>
    </source>
</evidence>
<name>A0A1I3PPS0_9PSEU</name>
<keyword evidence="1" id="KW-0732">Signal</keyword>